<dbReference type="RefSeq" id="XP_027613718.1">
    <property type="nucleotide sequence ID" value="XM_027757917.1"/>
</dbReference>
<feature type="region of interest" description="Disordered" evidence="1">
    <location>
        <begin position="105"/>
        <end position="134"/>
    </location>
</feature>
<name>A0A401GKV4_9APHY</name>
<dbReference type="InParanoid" id="A0A401GKV4"/>
<evidence type="ECO:0000256" key="1">
    <source>
        <dbReference type="SAM" id="MobiDB-lite"/>
    </source>
</evidence>
<feature type="compositionally biased region" description="Low complexity" evidence="1">
    <location>
        <begin position="509"/>
        <end position="548"/>
    </location>
</feature>
<evidence type="ECO:0000259" key="3">
    <source>
        <dbReference type="Pfam" id="PF21294"/>
    </source>
</evidence>
<dbReference type="Gene3D" id="2.60.120.200">
    <property type="match status" value="2"/>
</dbReference>
<feature type="region of interest" description="Disordered" evidence="1">
    <location>
        <begin position="506"/>
        <end position="548"/>
    </location>
</feature>
<dbReference type="Proteomes" id="UP000287166">
    <property type="component" value="Unassembled WGS sequence"/>
</dbReference>
<dbReference type="EMBL" id="BFAD01000004">
    <property type="protein sequence ID" value="GBE82805.1"/>
    <property type="molecule type" value="Genomic_DNA"/>
</dbReference>
<feature type="compositionally biased region" description="Low complexity" evidence="1">
    <location>
        <begin position="105"/>
        <end position="132"/>
    </location>
</feature>
<feature type="compositionally biased region" description="Low complexity" evidence="1">
    <location>
        <begin position="395"/>
        <end position="408"/>
    </location>
</feature>
<dbReference type="AlphaFoldDB" id="A0A401GKV4"/>
<dbReference type="GeneID" id="38779722"/>
<dbReference type="Pfam" id="PF21294">
    <property type="entry name" value="Polysacc_lyase_14"/>
    <property type="match status" value="2"/>
</dbReference>
<feature type="domain" description="Polysaccharide lyase 14" evidence="3">
    <location>
        <begin position="575"/>
        <end position="608"/>
    </location>
</feature>
<dbReference type="PANTHER" id="PTHR40124:SF1">
    <property type="entry name" value="DISAGGREGATASE RELATED REPEAT PROTEIN"/>
    <property type="match status" value="1"/>
</dbReference>
<evidence type="ECO:0000256" key="2">
    <source>
        <dbReference type="SAM" id="SignalP"/>
    </source>
</evidence>
<dbReference type="PANTHER" id="PTHR40124">
    <property type="match status" value="1"/>
</dbReference>
<gene>
    <name evidence="4" type="ORF">SCP_0411910</name>
</gene>
<feature type="region of interest" description="Disordered" evidence="1">
    <location>
        <begin position="373"/>
        <end position="445"/>
    </location>
</feature>
<feature type="chain" id="PRO_5019306513" description="Polysaccharide lyase 14 domain-containing protein" evidence="2">
    <location>
        <begin position="19"/>
        <end position="614"/>
    </location>
</feature>
<organism evidence="4 5">
    <name type="scientific">Sparassis crispa</name>
    <dbReference type="NCBI Taxonomy" id="139825"/>
    <lineage>
        <taxon>Eukaryota</taxon>
        <taxon>Fungi</taxon>
        <taxon>Dikarya</taxon>
        <taxon>Basidiomycota</taxon>
        <taxon>Agaricomycotina</taxon>
        <taxon>Agaricomycetes</taxon>
        <taxon>Polyporales</taxon>
        <taxon>Sparassidaceae</taxon>
        <taxon>Sparassis</taxon>
    </lineage>
</organism>
<keyword evidence="2" id="KW-0732">Signal</keyword>
<evidence type="ECO:0000313" key="5">
    <source>
        <dbReference type="Proteomes" id="UP000287166"/>
    </source>
</evidence>
<accession>A0A401GKV4</accession>
<comment type="caution">
    <text evidence="4">The sequence shown here is derived from an EMBL/GenBank/DDBJ whole genome shotgun (WGS) entry which is preliminary data.</text>
</comment>
<dbReference type="OrthoDB" id="10069995at2759"/>
<feature type="domain" description="Polysaccharide lyase 14" evidence="3">
    <location>
        <begin position="200"/>
        <end position="375"/>
    </location>
</feature>
<sequence length="614" mass="62719">MSLTAVAFSLTFLAHTLAVPLDSGNTSSVEIVWVTDVVTSSVDVLDIATSVLIVPPTPSATPFLLSIGSFVPSPPSSVFSSVQPVTVTDTFTDVVTAMFTEPPTTTTVFPPPSTVTDTVTVSSSTPPSSSPSGAPAQIAWVAPAQMTNLASFNVTNFADGKQNMRIVSGLPTNVSTNALAADFEASAGNNSGTPATWDSSNSSAVMQLFYPAGSVNPSAEPQGGADFYAVPLDLTVAQNVSLEYSVFFPVDFDWVRGGKLPGLYGGHSGCSGGDDATTCFSTRLMWRPGGAGELYLYAPKDKQTAALCSTPPLSVCDSEYGLSVGRGSFTFTPGAWTTVRQTVALNTPGQQDGGFILEVNGQEVINRSDVFYRDVPGASDSGGDDSDGDSGGSGDSSDSGDSNGSGDSDSGDGSGDSGSGDDSSDSDSSDNGSYNDSGGRDSGSSGGGLLGLGLGLGLYGDSLFHVNLWPGGIVLSVPNDGTNDPSLAFFASPTVVSTPALIARQTANPQPSGTVVQQTQTSTVTSTSTSTSTSTIQPAPSTQTVTSQTTSITTVYSSSFPTALPATVEQAAAPRSIGFTGLFFSTFFGGHGEDWATPKDQYVWFSGFSIAVNN</sequence>
<proteinExistence type="predicted"/>
<evidence type="ECO:0000313" key="4">
    <source>
        <dbReference type="EMBL" id="GBE82805.1"/>
    </source>
</evidence>
<keyword evidence="5" id="KW-1185">Reference proteome</keyword>
<protein>
    <recommendedName>
        <fullName evidence="3">Polysaccharide lyase 14 domain-containing protein</fullName>
    </recommendedName>
</protein>
<reference evidence="4 5" key="1">
    <citation type="journal article" date="2018" name="Sci. Rep.">
        <title>Genome sequence of the cauliflower mushroom Sparassis crispa (Hanabiratake) and its association with beneficial usage.</title>
        <authorList>
            <person name="Kiyama R."/>
            <person name="Furutani Y."/>
            <person name="Kawaguchi K."/>
            <person name="Nakanishi T."/>
        </authorList>
    </citation>
    <scope>NUCLEOTIDE SEQUENCE [LARGE SCALE GENOMIC DNA]</scope>
</reference>
<feature type="signal peptide" evidence="2">
    <location>
        <begin position="1"/>
        <end position="18"/>
    </location>
</feature>
<dbReference type="InterPro" id="IPR048958">
    <property type="entry name" value="Polysacc_lyase_14"/>
</dbReference>